<name>A0ABS4FZ86_9CLOT</name>
<protein>
    <submittedName>
        <fullName evidence="5">Beta-glucosidase</fullName>
        <ecNumber evidence="5">3.2.1.21</ecNumber>
    </submittedName>
</protein>
<comment type="similarity">
    <text evidence="1">Belongs to the glycosyl hydrolase 3 family.</text>
</comment>
<evidence type="ECO:0000313" key="6">
    <source>
        <dbReference type="Proteomes" id="UP001519271"/>
    </source>
</evidence>
<dbReference type="Proteomes" id="UP001519271">
    <property type="component" value="Unassembled WGS sequence"/>
</dbReference>
<dbReference type="GO" id="GO:0008422">
    <property type="term" value="F:beta-glucosidase activity"/>
    <property type="evidence" value="ECO:0007669"/>
    <property type="project" value="UniProtKB-EC"/>
</dbReference>
<evidence type="ECO:0000313" key="5">
    <source>
        <dbReference type="EMBL" id="MBP1917617.1"/>
    </source>
</evidence>
<dbReference type="InterPro" id="IPR002772">
    <property type="entry name" value="Glyco_hydro_3_C"/>
</dbReference>
<dbReference type="Pfam" id="PF00933">
    <property type="entry name" value="Glyco_hydro_3"/>
    <property type="match status" value="1"/>
</dbReference>
<sequence length="900" mass="98637">MAETAKKRKKLPVVIGVTAIILAAILVYGFVITKSGYWLIAKFKPDTVEQKASFTSAADTTRAISDEGFVLMQNNDNLLPLKTSADSKMNINVFGMRGVQLVYNAGGSSASNVESATKLEDSLAGPKGNFNVNEDLLYLYYNYYKNGKISIEETVAPVNSSASEFIEKPSNITVPEVPVSAYTATTLYSDGKTILDKAKEFSDTAVIVIGRGGGEVFDFTVEQLQLLPDEEAMVDAVAKKFDKVVLVVNSANAMELDFVKDYPSIKSIVWIGYPGQSGIDSLSGILNGTVNPSGRLADTWLKDNLANPTSNNYLEREADGSWNKNSYHYTNAPENNGFFTNYSEGIYVGYRYFETRSMTDSTFKYDDAVMFPFGHGLSFSKFEKEIMAINEEDGKLTVRVSVKNTGTVAGKDVVQIYYNPPYTGAIEKATVNLVDFKKTNVIAPGATEYYSITFPIEDMASYDYKVNKSYMLEKGDYSIMLRENAHVELDSEIFTLSDEIIYNEANDGKRSTDLVAATNLFDDAIGTGDYLTRAWDPASRAFTGPKAADYTATDKILAAMKYTVPTDAELGLKASDLPEYGKTLAKQIDFSEMVGLEYDDPKWDEFVSQLTLKEMSVLAGTGTWQIAGLDRLGVPRTLTPDGTTTIGASVYSGAIMGADGKGVTYPTPVVIASTWNVDIANLMGTSVGNEGKANGYSGWYAPAMNTHRSPFNGRNFEYYSEDGLLAGKIAANVVKGARDQGMITFIKHFALNERESNVRNFMFSWSNEQAIREIYLKPFEMAVKEGGTLGAMSSFNFIGYSWAGGNSNLLTGVLRNEWGFKGLVITDANIYPHMNPIAMLNAGGNLSLDVMGAWTGKNGHNEVMLKATEDPAIKISVIKNLYESSKHMLYAVSNTWKAQK</sequence>
<dbReference type="PANTHER" id="PTHR42715:SF10">
    <property type="entry name" value="BETA-GLUCOSIDASE"/>
    <property type="match status" value="1"/>
</dbReference>
<dbReference type="SUPFAM" id="SSF51445">
    <property type="entry name" value="(Trans)glycosidases"/>
    <property type="match status" value="1"/>
</dbReference>
<dbReference type="InterPro" id="IPR036881">
    <property type="entry name" value="Glyco_hydro_3_C_sf"/>
</dbReference>
<keyword evidence="3" id="KW-0812">Transmembrane</keyword>
<dbReference type="Gene3D" id="2.60.40.10">
    <property type="entry name" value="Immunoglobulins"/>
    <property type="match status" value="1"/>
</dbReference>
<dbReference type="Gene3D" id="3.40.50.1700">
    <property type="entry name" value="Glycoside hydrolase family 3 C-terminal domain"/>
    <property type="match status" value="1"/>
</dbReference>
<proteinExistence type="inferred from homology"/>
<dbReference type="PRINTS" id="PR00133">
    <property type="entry name" value="GLHYDRLASE3"/>
</dbReference>
<keyword evidence="6" id="KW-1185">Reference proteome</keyword>
<dbReference type="InterPro" id="IPR026891">
    <property type="entry name" value="Fn3-like"/>
</dbReference>
<evidence type="ECO:0000256" key="2">
    <source>
        <dbReference type="ARBA" id="ARBA00022801"/>
    </source>
</evidence>
<dbReference type="Gene3D" id="3.20.20.300">
    <property type="entry name" value="Glycoside hydrolase, family 3, N-terminal domain"/>
    <property type="match status" value="1"/>
</dbReference>
<dbReference type="EC" id="3.2.1.21" evidence="5"/>
<accession>A0ABS4FZ86</accession>
<keyword evidence="2 5" id="KW-0378">Hydrolase</keyword>
<reference evidence="5 6" key="1">
    <citation type="submission" date="2021-03" db="EMBL/GenBank/DDBJ databases">
        <title>Genomic Encyclopedia of Type Strains, Phase IV (KMG-IV): sequencing the most valuable type-strain genomes for metagenomic binning, comparative biology and taxonomic classification.</title>
        <authorList>
            <person name="Goeker M."/>
        </authorList>
    </citation>
    <scope>NUCLEOTIDE SEQUENCE [LARGE SCALE GENOMIC DNA]</scope>
    <source>
        <strain evidence="5 6">DSM 6139</strain>
    </source>
</reference>
<organism evidence="5 6">
    <name type="scientific">Youngiibacter multivorans</name>
    <dbReference type="NCBI Taxonomy" id="937251"/>
    <lineage>
        <taxon>Bacteria</taxon>
        <taxon>Bacillati</taxon>
        <taxon>Bacillota</taxon>
        <taxon>Clostridia</taxon>
        <taxon>Eubacteriales</taxon>
        <taxon>Clostridiaceae</taxon>
        <taxon>Youngiibacter</taxon>
    </lineage>
</organism>
<dbReference type="SMART" id="SM01217">
    <property type="entry name" value="Fn3_like"/>
    <property type="match status" value="1"/>
</dbReference>
<dbReference type="InterPro" id="IPR036962">
    <property type="entry name" value="Glyco_hydro_3_N_sf"/>
</dbReference>
<comment type="caution">
    <text evidence="5">The sequence shown here is derived from an EMBL/GenBank/DDBJ whole genome shotgun (WGS) entry which is preliminary data.</text>
</comment>
<keyword evidence="3" id="KW-1133">Transmembrane helix</keyword>
<dbReference type="PANTHER" id="PTHR42715">
    <property type="entry name" value="BETA-GLUCOSIDASE"/>
    <property type="match status" value="1"/>
</dbReference>
<dbReference type="InterPro" id="IPR001764">
    <property type="entry name" value="Glyco_hydro_3_N"/>
</dbReference>
<dbReference type="SUPFAM" id="SSF52279">
    <property type="entry name" value="Beta-D-glucan exohydrolase, C-terminal domain"/>
    <property type="match status" value="1"/>
</dbReference>
<dbReference type="InterPro" id="IPR017853">
    <property type="entry name" value="GH"/>
</dbReference>
<dbReference type="Pfam" id="PF14310">
    <property type="entry name" value="Fn3-like"/>
    <property type="match status" value="1"/>
</dbReference>
<keyword evidence="5" id="KW-0326">Glycosidase</keyword>
<evidence type="ECO:0000256" key="1">
    <source>
        <dbReference type="ARBA" id="ARBA00005336"/>
    </source>
</evidence>
<evidence type="ECO:0000256" key="3">
    <source>
        <dbReference type="SAM" id="Phobius"/>
    </source>
</evidence>
<keyword evidence="3" id="KW-0472">Membrane</keyword>
<dbReference type="EMBL" id="JAGGKC010000001">
    <property type="protein sequence ID" value="MBP1917617.1"/>
    <property type="molecule type" value="Genomic_DNA"/>
</dbReference>
<evidence type="ECO:0000259" key="4">
    <source>
        <dbReference type="SMART" id="SM01217"/>
    </source>
</evidence>
<feature type="domain" description="Fibronectin type III-like" evidence="4">
    <location>
        <begin position="412"/>
        <end position="485"/>
    </location>
</feature>
<dbReference type="InterPro" id="IPR050288">
    <property type="entry name" value="Cellulose_deg_GH3"/>
</dbReference>
<dbReference type="RefSeq" id="WP_209457865.1">
    <property type="nucleotide sequence ID" value="NZ_JAGGKC010000001.1"/>
</dbReference>
<gene>
    <name evidence="5" type="ORF">J2Z34_000080</name>
</gene>
<feature type="transmembrane region" description="Helical" evidence="3">
    <location>
        <begin position="12"/>
        <end position="31"/>
    </location>
</feature>
<dbReference type="InterPro" id="IPR013783">
    <property type="entry name" value="Ig-like_fold"/>
</dbReference>
<dbReference type="Pfam" id="PF01915">
    <property type="entry name" value="Glyco_hydro_3_C"/>
    <property type="match status" value="1"/>
</dbReference>